<dbReference type="PRINTS" id="PR00039">
    <property type="entry name" value="HTHLYSR"/>
</dbReference>
<organism evidence="6 7">
    <name type="scientific">Paracoccus jeotgali</name>
    <dbReference type="NCBI Taxonomy" id="2065379"/>
    <lineage>
        <taxon>Bacteria</taxon>
        <taxon>Pseudomonadati</taxon>
        <taxon>Pseudomonadota</taxon>
        <taxon>Alphaproteobacteria</taxon>
        <taxon>Rhodobacterales</taxon>
        <taxon>Paracoccaceae</taxon>
        <taxon>Paracoccus</taxon>
    </lineage>
</organism>
<evidence type="ECO:0000256" key="3">
    <source>
        <dbReference type="ARBA" id="ARBA00023125"/>
    </source>
</evidence>
<evidence type="ECO:0000256" key="1">
    <source>
        <dbReference type="ARBA" id="ARBA00009437"/>
    </source>
</evidence>
<sequence>MDWDKLRIFHAVADAGSLTHAGDSLNLSQSAVSRQIRGLEDQLGISLFHRHARGLILTEQGELLFEATAEMARKLDIAEARMRDSEEQVVGELRVTATTGFGTLWLVPRLTKLYSMYPDLKINLILEERVLDLPMREADMAIRMKEPSQSDLIRRRLLNIRMRLYATRQYLSQAGRPLTVPDLSRHRIICQDPTVPQVTAGKLLVQQLLETSPRSLLMVNNYFGVLQAVLNNVGIGVLPDYLTVDFPQLVRVFDDVESADVPVFLAFPEELRSSRRIIVFRDFVVDEIQAYRRSLGTQP</sequence>
<dbReference type="GO" id="GO:0003700">
    <property type="term" value="F:DNA-binding transcription factor activity"/>
    <property type="evidence" value="ECO:0007669"/>
    <property type="project" value="InterPro"/>
</dbReference>
<evidence type="ECO:0000256" key="4">
    <source>
        <dbReference type="ARBA" id="ARBA00023163"/>
    </source>
</evidence>
<feature type="domain" description="HTH lysR-type" evidence="5">
    <location>
        <begin position="1"/>
        <end position="58"/>
    </location>
</feature>
<dbReference type="InterPro" id="IPR005119">
    <property type="entry name" value="LysR_subst-bd"/>
</dbReference>
<dbReference type="GO" id="GO:0043565">
    <property type="term" value="F:sequence-specific DNA binding"/>
    <property type="evidence" value="ECO:0007669"/>
    <property type="project" value="TreeGrafter"/>
</dbReference>
<dbReference type="InterPro" id="IPR036388">
    <property type="entry name" value="WH-like_DNA-bd_sf"/>
</dbReference>
<gene>
    <name evidence="6" type="ORF">CYR75_05765</name>
</gene>
<dbReference type="Pfam" id="PF00126">
    <property type="entry name" value="HTH_1"/>
    <property type="match status" value="1"/>
</dbReference>
<dbReference type="PANTHER" id="PTHR30537:SF20">
    <property type="entry name" value="TRANSCRIPTIONAL REGULATORY PROTEIN"/>
    <property type="match status" value="1"/>
</dbReference>
<dbReference type="OrthoDB" id="7624726at2"/>
<protein>
    <submittedName>
        <fullName evidence="6">LysR family transcriptional regulator</fullName>
    </submittedName>
</protein>
<evidence type="ECO:0000259" key="5">
    <source>
        <dbReference type="PROSITE" id="PS50931"/>
    </source>
</evidence>
<dbReference type="CDD" id="cd08422">
    <property type="entry name" value="PBP2_CrgA_like"/>
    <property type="match status" value="1"/>
</dbReference>
<dbReference type="EMBL" id="CP025583">
    <property type="protein sequence ID" value="AUM75553.1"/>
    <property type="molecule type" value="Genomic_DNA"/>
</dbReference>
<dbReference type="FunFam" id="1.10.10.10:FF:000001">
    <property type="entry name" value="LysR family transcriptional regulator"/>
    <property type="match status" value="1"/>
</dbReference>
<evidence type="ECO:0000313" key="7">
    <source>
        <dbReference type="Proteomes" id="UP000234882"/>
    </source>
</evidence>
<dbReference type="Gene3D" id="3.40.190.290">
    <property type="match status" value="1"/>
</dbReference>
<keyword evidence="2" id="KW-0805">Transcription regulation</keyword>
<dbReference type="SUPFAM" id="SSF53850">
    <property type="entry name" value="Periplasmic binding protein-like II"/>
    <property type="match status" value="1"/>
</dbReference>
<dbReference type="AlphaFoldDB" id="A0A2K9MIW1"/>
<evidence type="ECO:0000313" key="6">
    <source>
        <dbReference type="EMBL" id="AUM75553.1"/>
    </source>
</evidence>
<reference evidence="7" key="1">
    <citation type="submission" date="2017-12" db="EMBL/GenBank/DDBJ databases">
        <title>Genomic analysis of Paracoccus sp. CBA4604.</title>
        <authorList>
            <person name="Roh S.W."/>
            <person name="Kim J.Y."/>
            <person name="Kim J.S."/>
        </authorList>
    </citation>
    <scope>NUCLEOTIDE SEQUENCE [LARGE SCALE GENOMIC DNA]</scope>
    <source>
        <strain evidence="7">CBA4604</strain>
    </source>
</reference>
<name>A0A2K9MIW1_9RHOB</name>
<dbReference type="KEGG" id="paru:CYR75_05765"/>
<dbReference type="GO" id="GO:0006351">
    <property type="term" value="P:DNA-templated transcription"/>
    <property type="evidence" value="ECO:0007669"/>
    <property type="project" value="TreeGrafter"/>
</dbReference>
<keyword evidence="7" id="KW-1185">Reference proteome</keyword>
<dbReference type="InterPro" id="IPR058163">
    <property type="entry name" value="LysR-type_TF_proteobact-type"/>
</dbReference>
<dbReference type="Gene3D" id="1.10.10.10">
    <property type="entry name" value="Winged helix-like DNA-binding domain superfamily/Winged helix DNA-binding domain"/>
    <property type="match status" value="1"/>
</dbReference>
<dbReference type="Proteomes" id="UP000234882">
    <property type="component" value="Chromosome"/>
</dbReference>
<dbReference type="RefSeq" id="WP_101500892.1">
    <property type="nucleotide sequence ID" value="NZ_CP025583.1"/>
</dbReference>
<comment type="similarity">
    <text evidence="1">Belongs to the LysR transcriptional regulatory family.</text>
</comment>
<accession>A0A2K9MIW1</accession>
<dbReference type="InterPro" id="IPR000847">
    <property type="entry name" value="LysR_HTH_N"/>
</dbReference>
<dbReference type="PANTHER" id="PTHR30537">
    <property type="entry name" value="HTH-TYPE TRANSCRIPTIONAL REGULATOR"/>
    <property type="match status" value="1"/>
</dbReference>
<dbReference type="PROSITE" id="PS50931">
    <property type="entry name" value="HTH_LYSR"/>
    <property type="match status" value="1"/>
</dbReference>
<proteinExistence type="inferred from homology"/>
<keyword evidence="3" id="KW-0238">DNA-binding</keyword>
<dbReference type="InterPro" id="IPR036390">
    <property type="entry name" value="WH_DNA-bd_sf"/>
</dbReference>
<dbReference type="SUPFAM" id="SSF46785">
    <property type="entry name" value="Winged helix' DNA-binding domain"/>
    <property type="match status" value="1"/>
</dbReference>
<evidence type="ECO:0000256" key="2">
    <source>
        <dbReference type="ARBA" id="ARBA00023015"/>
    </source>
</evidence>
<keyword evidence="4" id="KW-0804">Transcription</keyword>
<dbReference type="Pfam" id="PF03466">
    <property type="entry name" value="LysR_substrate"/>
    <property type="match status" value="1"/>
</dbReference>